<organism evidence="10 11">
    <name type="scientific">Arabidopsis thaliana</name>
    <name type="common">Mouse-ear cress</name>
    <dbReference type="NCBI Taxonomy" id="3702"/>
    <lineage>
        <taxon>Eukaryota</taxon>
        <taxon>Viridiplantae</taxon>
        <taxon>Streptophyta</taxon>
        <taxon>Embryophyta</taxon>
        <taxon>Tracheophyta</taxon>
        <taxon>Spermatophyta</taxon>
        <taxon>Magnoliopsida</taxon>
        <taxon>eudicotyledons</taxon>
        <taxon>Gunneridae</taxon>
        <taxon>Pentapetalae</taxon>
        <taxon>rosids</taxon>
        <taxon>malvids</taxon>
        <taxon>Brassicales</taxon>
        <taxon>Brassicaceae</taxon>
        <taxon>Camelineae</taxon>
        <taxon>Arabidopsis</taxon>
    </lineage>
</organism>
<dbReference type="ExpressionAtlas" id="A0A178WHM2">
    <property type="expression patterns" value="differential"/>
</dbReference>
<keyword evidence="4" id="KW-0238">DNA-binding</keyword>
<dbReference type="InterPro" id="IPR003035">
    <property type="entry name" value="RWP-RK_dom"/>
</dbReference>
<feature type="domain" description="RWP-RK" evidence="9">
    <location>
        <begin position="107"/>
        <end position="196"/>
    </location>
</feature>
<gene>
    <name evidence="10" type="ordered locus">AXX17_At1g19740</name>
</gene>
<evidence type="ECO:0000313" key="10">
    <source>
        <dbReference type="EMBL" id="OAP17746.1"/>
    </source>
</evidence>
<protein>
    <submittedName>
        <fullName evidence="10">URP5</fullName>
    </submittedName>
</protein>
<dbReference type="PROSITE" id="PS51519">
    <property type="entry name" value="RWP_RK"/>
    <property type="match status" value="1"/>
</dbReference>
<feature type="region of interest" description="Disordered" evidence="8">
    <location>
        <begin position="231"/>
        <end position="270"/>
    </location>
</feature>
<dbReference type="GO" id="GO:0003700">
    <property type="term" value="F:DNA-binding transcription factor activity"/>
    <property type="evidence" value="ECO:0007669"/>
    <property type="project" value="InterPro"/>
</dbReference>
<evidence type="ECO:0000256" key="7">
    <source>
        <dbReference type="SAM" id="Coils"/>
    </source>
</evidence>
<dbReference type="InterPro" id="IPR044607">
    <property type="entry name" value="RKD-like"/>
</dbReference>
<evidence type="ECO:0000256" key="3">
    <source>
        <dbReference type="ARBA" id="ARBA00023054"/>
    </source>
</evidence>
<proteinExistence type="predicted"/>
<comment type="function">
    <text evidence="1">Putative transcription factor.</text>
</comment>
<accession>A0A178WHM2</accession>
<comment type="caution">
    <text evidence="10">The sequence shown here is derived from an EMBL/GenBank/DDBJ whole genome shotgun (WGS) entry which is preliminary data.</text>
</comment>
<evidence type="ECO:0000259" key="9">
    <source>
        <dbReference type="PROSITE" id="PS51519"/>
    </source>
</evidence>
<dbReference type="AlphaFoldDB" id="A0A178WHM2"/>
<dbReference type="EMBL" id="LUHQ01000001">
    <property type="protein sequence ID" value="OAP17746.1"/>
    <property type="molecule type" value="Genomic_DNA"/>
</dbReference>
<keyword evidence="3 7" id="KW-0175">Coiled coil</keyword>
<evidence type="ECO:0000313" key="11">
    <source>
        <dbReference type="Proteomes" id="UP000078284"/>
    </source>
</evidence>
<reference evidence="11" key="1">
    <citation type="journal article" date="2016" name="Proc. Natl. Acad. Sci. U.S.A.">
        <title>Chromosome-level assembly of Arabidopsis thaliana Ler reveals the extent of translocation and inversion polymorphisms.</title>
        <authorList>
            <person name="Zapata L."/>
            <person name="Ding J."/>
            <person name="Willing E.M."/>
            <person name="Hartwig B."/>
            <person name="Bezdan D."/>
            <person name="Jiao W.B."/>
            <person name="Patel V."/>
            <person name="Velikkakam James G."/>
            <person name="Koornneef M."/>
            <person name="Ossowski S."/>
            <person name="Schneeberger K."/>
        </authorList>
    </citation>
    <scope>NUCLEOTIDE SEQUENCE [LARGE SCALE GENOMIC DNA]</scope>
    <source>
        <strain evidence="11">cv. Landsberg erecta</strain>
    </source>
</reference>
<evidence type="ECO:0000256" key="1">
    <source>
        <dbReference type="ARBA" id="ARBA00004049"/>
    </source>
</evidence>
<dbReference type="Proteomes" id="UP000078284">
    <property type="component" value="Chromosome 1"/>
</dbReference>
<evidence type="ECO:0000256" key="4">
    <source>
        <dbReference type="ARBA" id="ARBA00023125"/>
    </source>
</evidence>
<dbReference type="Pfam" id="PF02042">
    <property type="entry name" value="RWP-RK"/>
    <property type="match status" value="1"/>
</dbReference>
<feature type="compositionally biased region" description="Low complexity" evidence="8">
    <location>
        <begin position="250"/>
        <end position="270"/>
    </location>
</feature>
<evidence type="ECO:0000256" key="2">
    <source>
        <dbReference type="ARBA" id="ARBA00023015"/>
    </source>
</evidence>
<keyword evidence="5" id="KW-0804">Transcription</keyword>
<keyword evidence="6" id="KW-0539">Nucleus</keyword>
<feature type="coiled-coil region" evidence="7">
    <location>
        <begin position="176"/>
        <end position="215"/>
    </location>
</feature>
<name>A0A178WHM2_ARATH</name>
<evidence type="ECO:0000256" key="6">
    <source>
        <dbReference type="ARBA" id="ARBA00023242"/>
    </source>
</evidence>
<evidence type="ECO:0000256" key="8">
    <source>
        <dbReference type="SAM" id="MobiDB-lite"/>
    </source>
</evidence>
<evidence type="ECO:0000256" key="5">
    <source>
        <dbReference type="ARBA" id="ARBA00023163"/>
    </source>
</evidence>
<dbReference type="PANTHER" id="PTHR46373">
    <property type="entry name" value="PROTEIN RKD4"/>
    <property type="match status" value="1"/>
</dbReference>
<dbReference type="GO" id="GO:0003677">
    <property type="term" value="F:DNA binding"/>
    <property type="evidence" value="ECO:0007669"/>
    <property type="project" value="UniProtKB-KW"/>
</dbReference>
<keyword evidence="2" id="KW-0805">Transcription regulation</keyword>
<sequence>MMKSFCKLEYDQVFGKENNSFSFLNHSSLYSHQSELANPFFELEDEMLPSATSSNCFTSASSFLALPDLEPISIVSHEADILSVYASASWTAEETMFVSDFAKKSETTTTKKRRCREECFSSCSVSKTLSKETISLYFYMPITQAARELNIGLTLLKKRCRELGIKRWPHRKLMSLQKLISNVKELEKMEGEENEDKLRNALEKLEKEKKTIEKLPDLKFEDKTKRLRQACFKANHKRKRRSGMSTPITSSSSSASASSSSYSSVSGFER</sequence>
<dbReference type="PANTHER" id="PTHR46373:SF20">
    <property type="entry name" value="PROTEIN RKD1"/>
    <property type="match status" value="1"/>
</dbReference>